<dbReference type="PANTHER" id="PTHR12992:SF11">
    <property type="entry name" value="MITOCHONDRIAL COENZYME A DIPHOSPHATASE NUDT8"/>
    <property type="match status" value="1"/>
</dbReference>
<dbReference type="InterPro" id="IPR015797">
    <property type="entry name" value="NUDIX_hydrolase-like_dom_sf"/>
</dbReference>
<dbReference type="PRINTS" id="PR00502">
    <property type="entry name" value="NUDIXFAMILY"/>
</dbReference>
<keyword evidence="5" id="KW-0460">Magnesium</keyword>
<keyword evidence="10" id="KW-1185">Reference proteome</keyword>
<dbReference type="SUPFAM" id="SSF55811">
    <property type="entry name" value="Nudix"/>
    <property type="match status" value="1"/>
</dbReference>
<keyword evidence="3" id="KW-0479">Metal-binding</keyword>
<dbReference type="AlphaFoldDB" id="A0A6N6VH15"/>
<comment type="similarity">
    <text evidence="7">Belongs to the Nudix hydrolase family.</text>
</comment>
<evidence type="ECO:0000256" key="5">
    <source>
        <dbReference type="ARBA" id="ARBA00022842"/>
    </source>
</evidence>
<protein>
    <submittedName>
        <fullName evidence="9">CoA pyrophosphatase</fullName>
    </submittedName>
</protein>
<keyword evidence="6" id="KW-0464">Manganese</keyword>
<evidence type="ECO:0000259" key="8">
    <source>
        <dbReference type="PROSITE" id="PS51462"/>
    </source>
</evidence>
<dbReference type="PROSITE" id="PS00893">
    <property type="entry name" value="NUDIX_BOX"/>
    <property type="match status" value="1"/>
</dbReference>
<dbReference type="PANTHER" id="PTHR12992">
    <property type="entry name" value="NUDIX HYDROLASE"/>
    <property type="match status" value="1"/>
</dbReference>
<evidence type="ECO:0000313" key="10">
    <source>
        <dbReference type="Proteomes" id="UP000468901"/>
    </source>
</evidence>
<feature type="domain" description="Nudix hydrolase" evidence="8">
    <location>
        <begin position="53"/>
        <end position="184"/>
    </location>
</feature>
<comment type="cofactor">
    <cofactor evidence="1">
        <name>Mn(2+)</name>
        <dbReference type="ChEBI" id="CHEBI:29035"/>
    </cofactor>
</comment>
<keyword evidence="4 7" id="KW-0378">Hydrolase</keyword>
<dbReference type="PROSITE" id="PS51462">
    <property type="entry name" value="NUDIX"/>
    <property type="match status" value="1"/>
</dbReference>
<dbReference type="InterPro" id="IPR045121">
    <property type="entry name" value="CoAse"/>
</dbReference>
<organism evidence="9 10">
    <name type="scientific">Parvibaculum sedimenti</name>
    <dbReference type="NCBI Taxonomy" id="2608632"/>
    <lineage>
        <taxon>Bacteria</taxon>
        <taxon>Pseudomonadati</taxon>
        <taxon>Pseudomonadota</taxon>
        <taxon>Alphaproteobacteria</taxon>
        <taxon>Hyphomicrobiales</taxon>
        <taxon>Parvibaculaceae</taxon>
        <taxon>Parvibaculum</taxon>
    </lineage>
</organism>
<comment type="caution">
    <text evidence="9">The sequence shown here is derived from an EMBL/GenBank/DDBJ whole genome shotgun (WGS) entry which is preliminary data.</text>
</comment>
<evidence type="ECO:0000256" key="4">
    <source>
        <dbReference type="ARBA" id="ARBA00022801"/>
    </source>
</evidence>
<evidence type="ECO:0000256" key="2">
    <source>
        <dbReference type="ARBA" id="ARBA00001946"/>
    </source>
</evidence>
<dbReference type="InterPro" id="IPR000086">
    <property type="entry name" value="NUDIX_hydrolase_dom"/>
</dbReference>
<dbReference type="Gene3D" id="3.90.79.10">
    <property type="entry name" value="Nucleoside Triphosphate Pyrophosphohydrolase"/>
    <property type="match status" value="1"/>
</dbReference>
<sequence>MDHYRDRIIARVDRMSPTLETLLAPRMTLAANGRLRGDHDMNPDDDDDTPVITLRAAAVLVPIVEHANGPTVLLTRRSDNLGNHAGQVAFPGGKIEPGETPREAALREADEEVGLKSSFVEVAGFLDSYETGTGFRILPVVGFVRPGFTLTVQDAEVAEVFEVPLSFLMNPENHERHSATWRGKKREYYAMPYNGHYIWGATAGMLKNMYDRIFAGE</sequence>
<reference evidence="9 10" key="1">
    <citation type="submission" date="2019-09" db="EMBL/GenBank/DDBJ databases">
        <title>Parvibaculum sedimenti sp. nov., isolated from sediment.</title>
        <authorList>
            <person name="Wang Y."/>
        </authorList>
    </citation>
    <scope>NUCLEOTIDE SEQUENCE [LARGE SCALE GENOMIC DNA]</scope>
    <source>
        <strain evidence="9 10">HXT-9</strain>
    </source>
</reference>
<dbReference type="CDD" id="cd03426">
    <property type="entry name" value="NUDIX_CoAse_Nudt7"/>
    <property type="match status" value="1"/>
</dbReference>
<evidence type="ECO:0000256" key="6">
    <source>
        <dbReference type="ARBA" id="ARBA00023211"/>
    </source>
</evidence>
<comment type="cofactor">
    <cofactor evidence="2">
        <name>Mg(2+)</name>
        <dbReference type="ChEBI" id="CHEBI:18420"/>
    </cofactor>
</comment>
<evidence type="ECO:0000256" key="1">
    <source>
        <dbReference type="ARBA" id="ARBA00001936"/>
    </source>
</evidence>
<proteinExistence type="inferred from homology"/>
<name>A0A6N6VH15_9HYPH</name>
<gene>
    <name evidence="9" type="ORF">F2P47_12185</name>
</gene>
<evidence type="ECO:0000313" key="9">
    <source>
        <dbReference type="EMBL" id="KAB7739543.1"/>
    </source>
</evidence>
<accession>A0A6N6VH15</accession>
<dbReference type="NCBIfam" id="NF007980">
    <property type="entry name" value="PRK10707.1"/>
    <property type="match status" value="1"/>
</dbReference>
<dbReference type="Proteomes" id="UP000468901">
    <property type="component" value="Unassembled WGS sequence"/>
</dbReference>
<dbReference type="GO" id="GO:0046872">
    <property type="term" value="F:metal ion binding"/>
    <property type="evidence" value="ECO:0007669"/>
    <property type="project" value="UniProtKB-KW"/>
</dbReference>
<dbReference type="Pfam" id="PF00293">
    <property type="entry name" value="NUDIX"/>
    <property type="match status" value="1"/>
</dbReference>
<dbReference type="InterPro" id="IPR020476">
    <property type="entry name" value="Nudix_hydrolase"/>
</dbReference>
<dbReference type="EMBL" id="WESC01000010">
    <property type="protein sequence ID" value="KAB7739543.1"/>
    <property type="molecule type" value="Genomic_DNA"/>
</dbReference>
<evidence type="ECO:0000256" key="3">
    <source>
        <dbReference type="ARBA" id="ARBA00022723"/>
    </source>
</evidence>
<evidence type="ECO:0000256" key="7">
    <source>
        <dbReference type="RuleBase" id="RU003476"/>
    </source>
</evidence>
<dbReference type="InterPro" id="IPR020084">
    <property type="entry name" value="NUDIX_hydrolase_CS"/>
</dbReference>
<dbReference type="GO" id="GO:0010945">
    <property type="term" value="F:coenzyme A diphosphatase activity"/>
    <property type="evidence" value="ECO:0007669"/>
    <property type="project" value="InterPro"/>
</dbReference>